<reference evidence="2" key="1">
    <citation type="submission" date="2020-10" db="EMBL/GenBank/DDBJ databases">
        <authorList>
            <person name="Gilroy R."/>
        </authorList>
    </citation>
    <scope>NUCLEOTIDE SEQUENCE</scope>
    <source>
        <strain evidence="2">ChiW13-3771</strain>
    </source>
</reference>
<keyword evidence="1" id="KW-1133">Transmembrane helix</keyword>
<gene>
    <name evidence="2" type="ORF">IAC96_14400</name>
</gene>
<proteinExistence type="predicted"/>
<dbReference type="EMBL" id="DVHN01000199">
    <property type="protein sequence ID" value="HIR90132.1"/>
    <property type="molecule type" value="Genomic_DNA"/>
</dbReference>
<dbReference type="Proteomes" id="UP000824201">
    <property type="component" value="Unassembled WGS sequence"/>
</dbReference>
<keyword evidence="1" id="KW-0812">Transmembrane</keyword>
<evidence type="ECO:0000313" key="3">
    <source>
        <dbReference type="Proteomes" id="UP000824201"/>
    </source>
</evidence>
<keyword evidence="1" id="KW-0472">Membrane</keyword>
<name>A0A9D1EGV4_9FIRM</name>
<dbReference type="InterPro" id="IPR032531">
    <property type="entry name" value="DUF4956"/>
</dbReference>
<dbReference type="AlphaFoldDB" id="A0A9D1EGV4"/>
<organism evidence="2 3">
    <name type="scientific">Candidatus Fimimorpha faecalis</name>
    <dbReference type="NCBI Taxonomy" id="2840824"/>
    <lineage>
        <taxon>Bacteria</taxon>
        <taxon>Bacillati</taxon>
        <taxon>Bacillota</taxon>
        <taxon>Clostridia</taxon>
        <taxon>Eubacteriales</taxon>
        <taxon>Candidatus Fimimorpha</taxon>
    </lineage>
</organism>
<feature type="transmembrane region" description="Helical" evidence="1">
    <location>
        <begin position="20"/>
        <end position="41"/>
    </location>
</feature>
<feature type="transmembrane region" description="Helical" evidence="1">
    <location>
        <begin position="53"/>
        <end position="83"/>
    </location>
</feature>
<feature type="transmembrane region" description="Helical" evidence="1">
    <location>
        <begin position="103"/>
        <end position="136"/>
    </location>
</feature>
<sequence length="223" mass="24635">MSFQDIFKSNFLENSSSVSIIDMVIGIILAFGIGVLIFFIYKKTYAGVMYSESFGVSLIAMTMITTVVIMAVTSNVVLSLGMVGALSIVRFRTAIKEPVDIAFLFWSIAVGIVLAAGMIPLAVFGSIMIGIVLLIFCNKKTHAHPYIMVVRCMNKKAEDSVKKFLDNQVEKCVLKSKTVTKGMIEVNYEIRLKKDNTDFVNQVANMNQVESAVMVSYNGDYMS</sequence>
<evidence type="ECO:0000313" key="2">
    <source>
        <dbReference type="EMBL" id="HIR90132.1"/>
    </source>
</evidence>
<reference evidence="2" key="2">
    <citation type="journal article" date="2021" name="PeerJ">
        <title>Extensive microbial diversity within the chicken gut microbiome revealed by metagenomics and culture.</title>
        <authorList>
            <person name="Gilroy R."/>
            <person name="Ravi A."/>
            <person name="Getino M."/>
            <person name="Pursley I."/>
            <person name="Horton D.L."/>
            <person name="Alikhan N.F."/>
            <person name="Baker D."/>
            <person name="Gharbi K."/>
            <person name="Hall N."/>
            <person name="Watson M."/>
            <person name="Adriaenssens E.M."/>
            <person name="Foster-Nyarko E."/>
            <person name="Jarju S."/>
            <person name="Secka A."/>
            <person name="Antonio M."/>
            <person name="Oren A."/>
            <person name="Chaudhuri R.R."/>
            <person name="La Ragione R."/>
            <person name="Hildebrand F."/>
            <person name="Pallen M.J."/>
        </authorList>
    </citation>
    <scope>NUCLEOTIDE SEQUENCE</scope>
    <source>
        <strain evidence="2">ChiW13-3771</strain>
    </source>
</reference>
<accession>A0A9D1EGV4</accession>
<protein>
    <submittedName>
        <fullName evidence="2">DUF4956 domain-containing protein</fullName>
    </submittedName>
</protein>
<dbReference type="Pfam" id="PF16316">
    <property type="entry name" value="DUF4956"/>
    <property type="match status" value="1"/>
</dbReference>
<comment type="caution">
    <text evidence="2">The sequence shown here is derived from an EMBL/GenBank/DDBJ whole genome shotgun (WGS) entry which is preliminary data.</text>
</comment>
<evidence type="ECO:0000256" key="1">
    <source>
        <dbReference type="SAM" id="Phobius"/>
    </source>
</evidence>